<evidence type="ECO:0000259" key="5">
    <source>
        <dbReference type="PROSITE" id="PS50110"/>
    </source>
</evidence>
<keyword evidence="2" id="KW-0902">Two-component regulatory system</keyword>
<dbReference type="Gene3D" id="3.40.50.2300">
    <property type="match status" value="1"/>
</dbReference>
<dbReference type="SUPFAM" id="SSF52172">
    <property type="entry name" value="CheY-like"/>
    <property type="match status" value="1"/>
</dbReference>
<evidence type="ECO:0000313" key="7">
    <source>
        <dbReference type="Proteomes" id="UP000178348"/>
    </source>
</evidence>
<feature type="compositionally biased region" description="Low complexity" evidence="4">
    <location>
        <begin position="138"/>
        <end position="152"/>
    </location>
</feature>
<dbReference type="AlphaFoldDB" id="A0A1G2CMH2"/>
<keyword evidence="1 3" id="KW-0597">Phosphoprotein</keyword>
<comment type="caution">
    <text evidence="6">The sequence shown here is derived from an EMBL/GenBank/DDBJ whole genome shotgun (WGS) entry which is preliminary data.</text>
</comment>
<organism evidence="6 7">
    <name type="scientific">Candidatus Liptonbacteria bacterium RIFCSPLOWO2_01_FULL_53_13</name>
    <dbReference type="NCBI Taxonomy" id="1798651"/>
    <lineage>
        <taxon>Bacteria</taxon>
        <taxon>Candidatus Liptoniibacteriota</taxon>
    </lineage>
</organism>
<dbReference type="EMBL" id="MHLB01000007">
    <property type="protein sequence ID" value="OGZ02606.1"/>
    <property type="molecule type" value="Genomic_DNA"/>
</dbReference>
<evidence type="ECO:0000256" key="2">
    <source>
        <dbReference type="ARBA" id="ARBA00023012"/>
    </source>
</evidence>
<evidence type="ECO:0000256" key="4">
    <source>
        <dbReference type="SAM" id="MobiDB-lite"/>
    </source>
</evidence>
<name>A0A1G2CMH2_9BACT</name>
<dbReference type="SMART" id="SM00448">
    <property type="entry name" value="REC"/>
    <property type="match status" value="1"/>
</dbReference>
<dbReference type="Pfam" id="PF00072">
    <property type="entry name" value="Response_reg"/>
    <property type="match status" value="1"/>
</dbReference>
<reference evidence="6 7" key="1">
    <citation type="journal article" date="2016" name="Nat. Commun.">
        <title>Thousands of microbial genomes shed light on interconnected biogeochemical processes in an aquifer system.</title>
        <authorList>
            <person name="Anantharaman K."/>
            <person name="Brown C.T."/>
            <person name="Hug L.A."/>
            <person name="Sharon I."/>
            <person name="Castelle C.J."/>
            <person name="Probst A.J."/>
            <person name="Thomas B.C."/>
            <person name="Singh A."/>
            <person name="Wilkins M.J."/>
            <person name="Karaoz U."/>
            <person name="Brodie E.L."/>
            <person name="Williams K.H."/>
            <person name="Hubbard S.S."/>
            <person name="Banfield J.F."/>
        </authorList>
    </citation>
    <scope>NUCLEOTIDE SEQUENCE [LARGE SCALE GENOMIC DNA]</scope>
</reference>
<dbReference type="PROSITE" id="PS50110">
    <property type="entry name" value="RESPONSE_REGULATORY"/>
    <property type="match status" value="1"/>
</dbReference>
<feature type="domain" description="Response regulatory" evidence="5">
    <location>
        <begin position="6"/>
        <end position="128"/>
    </location>
</feature>
<proteinExistence type="predicted"/>
<feature type="modified residue" description="4-aspartylphosphate" evidence="3">
    <location>
        <position position="55"/>
    </location>
</feature>
<gene>
    <name evidence="6" type="ORF">A2946_01590</name>
</gene>
<evidence type="ECO:0000256" key="1">
    <source>
        <dbReference type="ARBA" id="ARBA00022553"/>
    </source>
</evidence>
<dbReference type="GO" id="GO:0000160">
    <property type="term" value="P:phosphorelay signal transduction system"/>
    <property type="evidence" value="ECO:0007669"/>
    <property type="project" value="UniProtKB-KW"/>
</dbReference>
<feature type="region of interest" description="Disordered" evidence="4">
    <location>
        <begin position="130"/>
        <end position="152"/>
    </location>
</feature>
<dbReference type="PANTHER" id="PTHR44591:SF14">
    <property type="entry name" value="PROTEIN PILG"/>
    <property type="match status" value="1"/>
</dbReference>
<dbReference type="InterPro" id="IPR011006">
    <property type="entry name" value="CheY-like_superfamily"/>
</dbReference>
<dbReference type="Proteomes" id="UP000178348">
    <property type="component" value="Unassembled WGS sequence"/>
</dbReference>
<evidence type="ECO:0000256" key="3">
    <source>
        <dbReference type="PROSITE-ProRule" id="PRU00169"/>
    </source>
</evidence>
<dbReference type="PANTHER" id="PTHR44591">
    <property type="entry name" value="STRESS RESPONSE REGULATOR PROTEIN 1"/>
    <property type="match status" value="1"/>
</dbReference>
<dbReference type="InterPro" id="IPR001789">
    <property type="entry name" value="Sig_transdc_resp-reg_receiver"/>
</dbReference>
<accession>A0A1G2CMH2</accession>
<sequence length="152" mass="16558">MREKPFILVVDDEDSFPEVICAKLNASGFETAHAKSRDEAMKKAEELMPDLILMDVQMPKVQGTDAALDLKQNEKTKDIKVAFLTSMKELGEGFTGAPTDVSKELGMEDFLQKTDDLDVLLEKIKKILAKPPVPTSEPAPAATSVPASTPTP</sequence>
<protein>
    <recommendedName>
        <fullName evidence="5">Response regulatory domain-containing protein</fullName>
    </recommendedName>
</protein>
<evidence type="ECO:0000313" key="6">
    <source>
        <dbReference type="EMBL" id="OGZ02606.1"/>
    </source>
</evidence>
<dbReference type="InterPro" id="IPR050595">
    <property type="entry name" value="Bact_response_regulator"/>
</dbReference>